<dbReference type="EMBL" id="METQ01000017">
    <property type="protein sequence ID" value="OGC09714.1"/>
    <property type="molecule type" value="Genomic_DNA"/>
</dbReference>
<dbReference type="EC" id="2.7.1.24" evidence="3 4"/>
<dbReference type="GO" id="GO:0004140">
    <property type="term" value="F:dephospho-CoA kinase activity"/>
    <property type="evidence" value="ECO:0007669"/>
    <property type="project" value="UniProtKB-UniRule"/>
</dbReference>
<reference evidence="5 6" key="1">
    <citation type="journal article" date="2016" name="Nat. Commun.">
        <title>Thousands of microbial genomes shed light on interconnected biogeochemical processes in an aquifer system.</title>
        <authorList>
            <person name="Anantharaman K."/>
            <person name="Brown C.T."/>
            <person name="Hug L.A."/>
            <person name="Sharon I."/>
            <person name="Castelle C.J."/>
            <person name="Probst A.J."/>
            <person name="Thomas B.C."/>
            <person name="Singh A."/>
            <person name="Wilkins M.J."/>
            <person name="Karaoz U."/>
            <person name="Brodie E.L."/>
            <person name="Williams K.H."/>
            <person name="Hubbard S.S."/>
            <person name="Banfield J.F."/>
        </authorList>
    </citation>
    <scope>NUCLEOTIDE SEQUENCE [LARGE SCALE GENOMIC DNA]</scope>
</reference>
<protein>
    <recommendedName>
        <fullName evidence="3 4">Dephospho-CoA kinase</fullName>
        <ecNumber evidence="3 4">2.7.1.24</ecNumber>
    </recommendedName>
    <alternativeName>
        <fullName evidence="3">Dephosphocoenzyme A kinase</fullName>
    </alternativeName>
</protein>
<keyword evidence="2 3" id="KW-0067">ATP-binding</keyword>
<evidence type="ECO:0000256" key="1">
    <source>
        <dbReference type="ARBA" id="ARBA00022741"/>
    </source>
</evidence>
<accession>A0A1F4RNB6</accession>
<evidence type="ECO:0000313" key="6">
    <source>
        <dbReference type="Proteomes" id="UP000179095"/>
    </source>
</evidence>
<comment type="similarity">
    <text evidence="3">Belongs to the CoaE family.</text>
</comment>
<dbReference type="GO" id="GO:0005737">
    <property type="term" value="C:cytoplasm"/>
    <property type="evidence" value="ECO:0007669"/>
    <property type="project" value="UniProtKB-SubCell"/>
</dbReference>
<dbReference type="AlphaFoldDB" id="A0A1F4RNB6"/>
<feature type="binding site" evidence="3">
    <location>
        <begin position="11"/>
        <end position="16"/>
    </location>
    <ligand>
        <name>ATP</name>
        <dbReference type="ChEBI" id="CHEBI:30616"/>
    </ligand>
</feature>
<gene>
    <name evidence="3" type="primary">coaE</name>
    <name evidence="5" type="ORF">A3F86_00815</name>
</gene>
<dbReference type="Proteomes" id="UP000179095">
    <property type="component" value="Unassembled WGS sequence"/>
</dbReference>
<comment type="caution">
    <text evidence="5">The sequence shown here is derived from an EMBL/GenBank/DDBJ whole genome shotgun (WGS) entry which is preliminary data.</text>
</comment>
<proteinExistence type="inferred from homology"/>
<sequence>MKILGLTGSMGAGKDTVAKILARRGAMVINADKVAHMLYAPQTAVWREIVKTFGSKILNRGGAINRHKLGEIVFADKKKLRELNRIVHPALKKEVKTIIKNSSLLTAHFSLIVVNAAVLKEIGLVDYVDEVWVVTAPKETRLKRLIKTGLSKQAALRRINSQSSKKDYLKVADRVIRNHGTIRELRKFLAIKHDK</sequence>
<dbReference type="CDD" id="cd02022">
    <property type="entry name" value="DPCK"/>
    <property type="match status" value="1"/>
</dbReference>
<keyword evidence="3 5" id="KW-0418">Kinase</keyword>
<organism evidence="5 6">
    <name type="scientific">candidate division WOR-1 bacterium RIFCSPLOWO2_12_FULL_45_9</name>
    <dbReference type="NCBI Taxonomy" id="1802568"/>
    <lineage>
        <taxon>Bacteria</taxon>
        <taxon>Bacillati</taxon>
        <taxon>Saganbacteria</taxon>
    </lineage>
</organism>
<dbReference type="GO" id="GO:0005524">
    <property type="term" value="F:ATP binding"/>
    <property type="evidence" value="ECO:0007669"/>
    <property type="project" value="UniProtKB-UniRule"/>
</dbReference>
<dbReference type="GO" id="GO:0015937">
    <property type="term" value="P:coenzyme A biosynthetic process"/>
    <property type="evidence" value="ECO:0007669"/>
    <property type="project" value="UniProtKB-UniRule"/>
</dbReference>
<comment type="pathway">
    <text evidence="3">Cofactor biosynthesis; coenzyme A biosynthesis; CoA from (R)-pantothenate: step 5/5.</text>
</comment>
<evidence type="ECO:0000256" key="3">
    <source>
        <dbReference type="HAMAP-Rule" id="MF_00376"/>
    </source>
</evidence>
<dbReference type="PANTHER" id="PTHR10695">
    <property type="entry name" value="DEPHOSPHO-COA KINASE-RELATED"/>
    <property type="match status" value="1"/>
</dbReference>
<comment type="catalytic activity">
    <reaction evidence="3">
        <text>3'-dephospho-CoA + ATP = ADP + CoA + H(+)</text>
        <dbReference type="Rhea" id="RHEA:18245"/>
        <dbReference type="ChEBI" id="CHEBI:15378"/>
        <dbReference type="ChEBI" id="CHEBI:30616"/>
        <dbReference type="ChEBI" id="CHEBI:57287"/>
        <dbReference type="ChEBI" id="CHEBI:57328"/>
        <dbReference type="ChEBI" id="CHEBI:456216"/>
        <dbReference type="EC" id="2.7.1.24"/>
    </reaction>
</comment>
<comment type="subcellular location">
    <subcellularLocation>
        <location evidence="3">Cytoplasm</location>
    </subcellularLocation>
</comment>
<dbReference type="PROSITE" id="PS51219">
    <property type="entry name" value="DPCK"/>
    <property type="match status" value="1"/>
</dbReference>
<dbReference type="NCBIfam" id="TIGR00152">
    <property type="entry name" value="dephospho-CoA kinase"/>
    <property type="match status" value="1"/>
</dbReference>
<dbReference type="InterPro" id="IPR027417">
    <property type="entry name" value="P-loop_NTPase"/>
</dbReference>
<dbReference type="HAMAP" id="MF_00376">
    <property type="entry name" value="Dephospho_CoA_kinase"/>
    <property type="match status" value="1"/>
</dbReference>
<dbReference type="Pfam" id="PF01121">
    <property type="entry name" value="CoaE"/>
    <property type="match status" value="1"/>
</dbReference>
<evidence type="ECO:0000256" key="4">
    <source>
        <dbReference type="NCBIfam" id="TIGR00152"/>
    </source>
</evidence>
<keyword evidence="3" id="KW-0808">Transferase</keyword>
<keyword evidence="1 3" id="KW-0547">Nucleotide-binding</keyword>
<evidence type="ECO:0000256" key="2">
    <source>
        <dbReference type="ARBA" id="ARBA00022840"/>
    </source>
</evidence>
<dbReference type="SUPFAM" id="SSF52540">
    <property type="entry name" value="P-loop containing nucleoside triphosphate hydrolases"/>
    <property type="match status" value="1"/>
</dbReference>
<keyword evidence="3" id="KW-0173">Coenzyme A biosynthesis</keyword>
<comment type="function">
    <text evidence="3">Catalyzes the phosphorylation of the 3'-hydroxyl group of dephosphocoenzyme A to form coenzyme A.</text>
</comment>
<dbReference type="PANTHER" id="PTHR10695:SF46">
    <property type="entry name" value="BIFUNCTIONAL COENZYME A SYNTHASE-RELATED"/>
    <property type="match status" value="1"/>
</dbReference>
<dbReference type="STRING" id="1802568.A3F86_00815"/>
<dbReference type="UniPathway" id="UPA00241">
    <property type="reaction ID" value="UER00356"/>
</dbReference>
<name>A0A1F4RNB6_UNCSA</name>
<dbReference type="Gene3D" id="3.40.50.300">
    <property type="entry name" value="P-loop containing nucleotide triphosphate hydrolases"/>
    <property type="match status" value="1"/>
</dbReference>
<evidence type="ECO:0000313" key="5">
    <source>
        <dbReference type="EMBL" id="OGC09714.1"/>
    </source>
</evidence>
<dbReference type="InterPro" id="IPR001977">
    <property type="entry name" value="Depp_CoAkinase"/>
</dbReference>
<keyword evidence="3" id="KW-0963">Cytoplasm</keyword>